<dbReference type="GO" id="GO:0003723">
    <property type="term" value="F:RNA binding"/>
    <property type="evidence" value="ECO:0007669"/>
    <property type="project" value="TreeGrafter"/>
</dbReference>
<evidence type="ECO:0000313" key="3">
    <source>
        <dbReference type="EMBL" id="KAA0159253.1"/>
    </source>
</evidence>
<feature type="compositionally biased region" description="Gly residues" evidence="1">
    <location>
        <begin position="865"/>
        <end position="874"/>
    </location>
</feature>
<dbReference type="InterPro" id="IPR000048">
    <property type="entry name" value="IQ_motif_EF-hand-BS"/>
</dbReference>
<protein>
    <recommendedName>
        <fullName evidence="2">WW domain-containing protein</fullName>
    </recommendedName>
</protein>
<feature type="compositionally biased region" description="Basic and acidic residues" evidence="1">
    <location>
        <begin position="15"/>
        <end position="24"/>
    </location>
</feature>
<feature type="domain" description="WW" evidence="2">
    <location>
        <begin position="184"/>
        <end position="218"/>
    </location>
</feature>
<dbReference type="InterPro" id="IPR039726">
    <property type="entry name" value="Prp40-like"/>
</dbReference>
<dbReference type="PROSITE" id="PS50096">
    <property type="entry name" value="IQ"/>
    <property type="match status" value="4"/>
</dbReference>
<reference evidence="3 4" key="1">
    <citation type="submission" date="2019-07" db="EMBL/GenBank/DDBJ databases">
        <title>Genomes of Cafeteria roenbergensis.</title>
        <authorList>
            <person name="Fischer M.G."/>
            <person name="Hackl T."/>
            <person name="Roman M."/>
        </authorList>
    </citation>
    <scope>NUCLEOTIDE SEQUENCE [LARGE SCALE GENOMIC DNA]</scope>
    <source>
        <strain evidence="3 4">RCC970-E3</strain>
    </source>
</reference>
<feature type="compositionally biased region" description="Low complexity" evidence="1">
    <location>
        <begin position="915"/>
        <end position="926"/>
    </location>
</feature>
<dbReference type="InterPro" id="IPR036020">
    <property type="entry name" value="WW_dom_sf"/>
</dbReference>
<gene>
    <name evidence="3" type="ORF">FNF28_05928</name>
</gene>
<proteinExistence type="predicted"/>
<dbReference type="Proteomes" id="UP000324907">
    <property type="component" value="Unassembled WGS sequence"/>
</dbReference>
<dbReference type="GO" id="GO:0071004">
    <property type="term" value="C:U2-type prespliceosome"/>
    <property type="evidence" value="ECO:0007669"/>
    <property type="project" value="TreeGrafter"/>
</dbReference>
<dbReference type="PANTHER" id="PTHR11864:SF0">
    <property type="entry name" value="PRP40 PRE-MRNA PROCESSING FACTOR 40 HOMOLOG A (YEAST)"/>
    <property type="match status" value="1"/>
</dbReference>
<evidence type="ECO:0000256" key="1">
    <source>
        <dbReference type="SAM" id="MobiDB-lite"/>
    </source>
</evidence>
<organism evidence="3 4">
    <name type="scientific">Cafeteria roenbergensis</name>
    <name type="common">Marine flagellate</name>
    <dbReference type="NCBI Taxonomy" id="33653"/>
    <lineage>
        <taxon>Eukaryota</taxon>
        <taxon>Sar</taxon>
        <taxon>Stramenopiles</taxon>
        <taxon>Bigyra</taxon>
        <taxon>Opalozoa</taxon>
        <taxon>Bicosoecida</taxon>
        <taxon>Cafeteriaceae</taxon>
        <taxon>Cafeteria</taxon>
    </lineage>
</organism>
<dbReference type="EMBL" id="VLTL01000133">
    <property type="protein sequence ID" value="KAA0159253.1"/>
    <property type="molecule type" value="Genomic_DNA"/>
</dbReference>
<dbReference type="InterPro" id="IPR001202">
    <property type="entry name" value="WW_dom"/>
</dbReference>
<dbReference type="PANTHER" id="PTHR11864">
    <property type="entry name" value="PRE-MRNA-PROCESSING PROTEIN PRP40"/>
    <property type="match status" value="1"/>
</dbReference>
<dbReference type="Gene3D" id="1.20.5.190">
    <property type="match status" value="1"/>
</dbReference>
<feature type="domain" description="WW" evidence="2">
    <location>
        <begin position="112"/>
        <end position="140"/>
    </location>
</feature>
<feature type="compositionally biased region" description="Low complexity" evidence="1">
    <location>
        <begin position="819"/>
        <end position="838"/>
    </location>
</feature>
<feature type="compositionally biased region" description="Gly residues" evidence="1">
    <location>
        <begin position="804"/>
        <end position="818"/>
    </location>
</feature>
<dbReference type="SMART" id="SM00456">
    <property type="entry name" value="WW"/>
    <property type="match status" value="5"/>
</dbReference>
<dbReference type="PROSITE" id="PS50020">
    <property type="entry name" value="WW_DOMAIN_2"/>
    <property type="match status" value="3"/>
</dbReference>
<name>A0A5A8D1J0_CAFRO</name>
<feature type="compositionally biased region" description="Low complexity" evidence="1">
    <location>
        <begin position="791"/>
        <end position="803"/>
    </location>
</feature>
<dbReference type="SUPFAM" id="SSF51045">
    <property type="entry name" value="WW domain"/>
    <property type="match status" value="2"/>
</dbReference>
<dbReference type="AlphaFoldDB" id="A0A5A8D1J0"/>
<accession>A0A5A8D1J0</accession>
<feature type="compositionally biased region" description="Basic and acidic residues" evidence="1">
    <location>
        <begin position="1002"/>
        <end position="1018"/>
    </location>
</feature>
<evidence type="ECO:0000259" key="2">
    <source>
        <dbReference type="PROSITE" id="PS50020"/>
    </source>
</evidence>
<comment type="caution">
    <text evidence="3">The sequence shown here is derived from an EMBL/GenBank/DDBJ whole genome shotgun (WGS) entry which is preliminary data.</text>
</comment>
<dbReference type="Gene3D" id="2.20.70.10">
    <property type="match status" value="3"/>
</dbReference>
<sequence>MAHNWVAYAQQEPPRPAERTPKQEKQAAAVSRLLESTRTAVKSLEDVTTSTFSERRSAARHCDGLMERMLGLISAMRDDGQRQRLHAVRVIGSAWRAFVARRFVTRATRRMWASAVDVTTGRTYYINRRTGDTQWTQPRTFFGALVDRIGRYPRVLAEDMNPDVAATRIQGMFRGFKAKTKLRSLVRSTWRVIPEEGGERKYYFNTVSLATQWNRPLLLGPEAGDHLFALRRGDPGAREVQRRQRRAAAEAAAPGGKRGGRRLSVALPAEDGAVPTSEELLRAAGLATPEPVPTPTGRFAAGGQKARSAAAVAIQASWRGVLGRARVRALLAEVLRKIWDCNYECYYYFNTASGSAVRPATVPARASAQAQALAGAAGSQRRSAFRFGSDAGSASSASSAGQLTTTGAAVRIQCAVRRMAARRTLVRLLSHVVERHVDPDFGVPFYFDKRTGESGWDKPALLRGSGLDVLSAEELAAEEARRGAAAEPVEVADVADVAMASARLRTRSALPAWLPRGVRPERLASRTAPAAAALRVQSAWRMSRGRVAAVQRCQEVYEKAIDPSYDAVFYYNRNTGESTWEPPAVLRGHDIPMTAPETSRALQRAVVVLERLIDGDSGQAFWFSTADGESTWETPRVVRRLFGGGLAFAAAVEDAQARALEGRTGVREGHSAADLTPDQAATAIQAVQRGRSARRAVRRRQLSSTLRLWSDEWGCFYYFNEATQQAAWLRPLLLREEDDELLRTEGSAGTGAPAGALASARSAVSALGGPPDPSMLSARLSARVPMSVRTARSARGARGAYSARGGGAAASGPAGRGAGSSRTLVPGSAAGPPALGAGDSEPRASSDQGQMGTVAEEGEEADGGDASGEGGGSGPATPVGLPAATSIAPASTRAAASGPRSAVAEDRGSPVASEPVAPMPASSRRPSGGGGEAGLEGSAWSVASAGGLTHSSHRARDAVDDDPVVAERNEGRPGTAWEAESVGSRSHVRTPGRSAIADGEDGESRGMGDDPLRDEGQAAIDEAKAFFSSMPRRFAAGSGRRR</sequence>
<dbReference type="Pfam" id="PF00612">
    <property type="entry name" value="IQ"/>
    <property type="match status" value="1"/>
</dbReference>
<evidence type="ECO:0000313" key="4">
    <source>
        <dbReference type="Proteomes" id="UP000324907"/>
    </source>
</evidence>
<dbReference type="SMART" id="SM00015">
    <property type="entry name" value="IQ"/>
    <property type="match status" value="6"/>
</dbReference>
<dbReference type="GO" id="GO:0045292">
    <property type="term" value="P:mRNA cis splicing, via spliceosome"/>
    <property type="evidence" value="ECO:0007669"/>
    <property type="project" value="InterPro"/>
</dbReference>
<feature type="region of interest" description="Disordered" evidence="1">
    <location>
        <begin position="1"/>
        <end position="24"/>
    </location>
</feature>
<dbReference type="PROSITE" id="PS01159">
    <property type="entry name" value="WW_DOMAIN_1"/>
    <property type="match status" value="2"/>
</dbReference>
<feature type="region of interest" description="Disordered" evidence="1">
    <location>
        <begin position="787"/>
        <end position="1018"/>
    </location>
</feature>
<dbReference type="CDD" id="cd00201">
    <property type="entry name" value="WW"/>
    <property type="match status" value="3"/>
</dbReference>
<feature type="domain" description="WW" evidence="2">
    <location>
        <begin position="557"/>
        <end position="585"/>
    </location>
</feature>
<dbReference type="Pfam" id="PF00397">
    <property type="entry name" value="WW"/>
    <property type="match status" value="2"/>
</dbReference>
<dbReference type="GO" id="GO:0005685">
    <property type="term" value="C:U1 snRNP"/>
    <property type="evidence" value="ECO:0007669"/>
    <property type="project" value="TreeGrafter"/>
</dbReference>